<dbReference type="InterPro" id="IPR025944">
    <property type="entry name" value="Sigma_54_int_dom_CS"/>
</dbReference>
<evidence type="ECO:0000313" key="12">
    <source>
        <dbReference type="Proteomes" id="UP000772181"/>
    </source>
</evidence>
<dbReference type="Gene3D" id="3.40.50.300">
    <property type="entry name" value="P-loop containing nucleotide triphosphate hydrolases"/>
    <property type="match status" value="1"/>
</dbReference>
<evidence type="ECO:0000259" key="10">
    <source>
        <dbReference type="PROSITE" id="PS50110"/>
    </source>
</evidence>
<dbReference type="SUPFAM" id="SSF52540">
    <property type="entry name" value="P-loop containing nucleoside triphosphate hydrolases"/>
    <property type="match status" value="1"/>
</dbReference>
<keyword evidence="5" id="KW-0805">Transcription regulation</keyword>
<dbReference type="FunFam" id="3.40.50.300:FF:000006">
    <property type="entry name" value="DNA-binding transcriptional regulator NtrC"/>
    <property type="match status" value="1"/>
</dbReference>
<dbReference type="PANTHER" id="PTHR32071">
    <property type="entry name" value="TRANSCRIPTIONAL REGULATORY PROTEIN"/>
    <property type="match status" value="1"/>
</dbReference>
<dbReference type="SMART" id="SM00382">
    <property type="entry name" value="AAA"/>
    <property type="match status" value="1"/>
</dbReference>
<evidence type="ECO:0000256" key="2">
    <source>
        <dbReference type="ARBA" id="ARBA00022741"/>
    </source>
</evidence>
<evidence type="ECO:0000256" key="7">
    <source>
        <dbReference type="ARBA" id="ARBA00023163"/>
    </source>
</evidence>
<dbReference type="SUPFAM" id="SSF52172">
    <property type="entry name" value="CheY-like"/>
    <property type="match status" value="1"/>
</dbReference>
<dbReference type="PANTHER" id="PTHR32071:SF119">
    <property type="entry name" value="SIGMA L-DEPENDENT TRANSCRIPTIONAL REGULATOR YPLP-RELATED"/>
    <property type="match status" value="1"/>
</dbReference>
<dbReference type="PROSITE" id="PS00676">
    <property type="entry name" value="SIGMA54_INTERACT_2"/>
    <property type="match status" value="1"/>
</dbReference>
<name>A0A933GKZ3_UNCTE</name>
<evidence type="ECO:0000259" key="9">
    <source>
        <dbReference type="PROSITE" id="PS50045"/>
    </source>
</evidence>
<evidence type="ECO:0000256" key="3">
    <source>
        <dbReference type="ARBA" id="ARBA00022840"/>
    </source>
</evidence>
<dbReference type="PROSITE" id="PS50045">
    <property type="entry name" value="SIGMA54_INTERACT_4"/>
    <property type="match status" value="1"/>
</dbReference>
<proteinExistence type="predicted"/>
<keyword evidence="6" id="KW-0238">DNA-binding</keyword>
<dbReference type="PROSITE" id="PS50110">
    <property type="entry name" value="RESPONSE_REGULATORY"/>
    <property type="match status" value="1"/>
</dbReference>
<dbReference type="InterPro" id="IPR009057">
    <property type="entry name" value="Homeodomain-like_sf"/>
</dbReference>
<dbReference type="Pfam" id="PF02954">
    <property type="entry name" value="HTH_8"/>
    <property type="match status" value="1"/>
</dbReference>
<dbReference type="SMART" id="SM00448">
    <property type="entry name" value="REC"/>
    <property type="match status" value="1"/>
</dbReference>
<feature type="domain" description="Sigma-54 factor interaction" evidence="9">
    <location>
        <begin position="145"/>
        <end position="373"/>
    </location>
</feature>
<dbReference type="Gene3D" id="3.40.50.2300">
    <property type="match status" value="1"/>
</dbReference>
<dbReference type="EMBL" id="JACQWF010000124">
    <property type="protein sequence ID" value="MBI4595268.1"/>
    <property type="molecule type" value="Genomic_DNA"/>
</dbReference>
<dbReference type="GO" id="GO:0043565">
    <property type="term" value="F:sequence-specific DNA binding"/>
    <property type="evidence" value="ECO:0007669"/>
    <property type="project" value="InterPro"/>
</dbReference>
<dbReference type="InterPro" id="IPR027417">
    <property type="entry name" value="P-loop_NTPase"/>
</dbReference>
<evidence type="ECO:0000256" key="6">
    <source>
        <dbReference type="ARBA" id="ARBA00023125"/>
    </source>
</evidence>
<keyword evidence="3" id="KW-0067">ATP-binding</keyword>
<keyword evidence="1 8" id="KW-0597">Phosphoprotein</keyword>
<keyword evidence="7" id="KW-0804">Transcription</keyword>
<dbReference type="GO" id="GO:0000160">
    <property type="term" value="P:phosphorelay signal transduction system"/>
    <property type="evidence" value="ECO:0007669"/>
    <property type="project" value="UniProtKB-KW"/>
</dbReference>
<dbReference type="CDD" id="cd00009">
    <property type="entry name" value="AAA"/>
    <property type="match status" value="1"/>
</dbReference>
<dbReference type="GO" id="GO:0005524">
    <property type="term" value="F:ATP binding"/>
    <property type="evidence" value="ECO:0007669"/>
    <property type="project" value="UniProtKB-KW"/>
</dbReference>
<accession>A0A933GKZ3</accession>
<comment type="caution">
    <text evidence="11">The sequence shown here is derived from an EMBL/GenBank/DDBJ whole genome shotgun (WGS) entry which is preliminary data.</text>
</comment>
<sequence length="451" mass="50591">MNLAISVLIVDDEETFRTVLAKELTVSGFKVTACSNGEEACQAAVKEEFDVVLLDLKMPGMDGIEVLRHIKDVSPLTEVIILTGHGTIDNAINSMKLGAYDYLSKPCKLNEVEAVIIKAYEKRGVIRQNIILKEGLSGKSRFQGIIGKGPQILELLAMIDRVAPTDSMILVQGESGTGKELVARAIHFNSHRRNNPFVVVDCASLQEHLLQSELFGHEKGAFTGAITLKHGLFEVADTGTLFMDEIGELSPLLQVQLLRVLETGSFRRVGGTRDLAVDVRIVAATNRNLEKMMEEGRFREDLFFRLNVINIHIPPLRARTEDIPLLANHFLENYPRKLFSKKKISSEALKILLEYHWPGNIRELKNAIERAAILSEDEFIKAKDLPGSILDKKKIPLLEGTNTYPSLREIEENYINILLKEFKGHRAKVAQVLGISERNLYRKLKEYNLDG</sequence>
<dbReference type="PROSITE" id="PS00675">
    <property type="entry name" value="SIGMA54_INTERACT_1"/>
    <property type="match status" value="1"/>
</dbReference>
<dbReference type="InterPro" id="IPR003593">
    <property type="entry name" value="AAA+_ATPase"/>
</dbReference>
<dbReference type="PRINTS" id="PR01590">
    <property type="entry name" value="HTHFIS"/>
</dbReference>
<evidence type="ECO:0000256" key="5">
    <source>
        <dbReference type="ARBA" id="ARBA00023015"/>
    </source>
</evidence>
<organism evidence="11 12">
    <name type="scientific">Tectimicrobiota bacterium</name>
    <dbReference type="NCBI Taxonomy" id="2528274"/>
    <lineage>
        <taxon>Bacteria</taxon>
        <taxon>Pseudomonadati</taxon>
        <taxon>Nitrospinota/Tectimicrobiota group</taxon>
        <taxon>Candidatus Tectimicrobiota</taxon>
    </lineage>
</organism>
<dbReference type="Pfam" id="PF25601">
    <property type="entry name" value="AAA_lid_14"/>
    <property type="match status" value="1"/>
</dbReference>
<protein>
    <submittedName>
        <fullName evidence="11">Sigma-54-dependent Fis family transcriptional regulator</fullName>
    </submittedName>
</protein>
<dbReference type="Proteomes" id="UP000772181">
    <property type="component" value="Unassembled WGS sequence"/>
</dbReference>
<dbReference type="Pfam" id="PF00072">
    <property type="entry name" value="Response_reg"/>
    <property type="match status" value="1"/>
</dbReference>
<dbReference type="PROSITE" id="PS00688">
    <property type="entry name" value="SIGMA54_INTERACT_3"/>
    <property type="match status" value="1"/>
</dbReference>
<evidence type="ECO:0000313" key="11">
    <source>
        <dbReference type="EMBL" id="MBI4595268.1"/>
    </source>
</evidence>
<evidence type="ECO:0000256" key="1">
    <source>
        <dbReference type="ARBA" id="ARBA00022553"/>
    </source>
</evidence>
<evidence type="ECO:0000256" key="4">
    <source>
        <dbReference type="ARBA" id="ARBA00023012"/>
    </source>
</evidence>
<dbReference type="GO" id="GO:0006355">
    <property type="term" value="P:regulation of DNA-templated transcription"/>
    <property type="evidence" value="ECO:0007669"/>
    <property type="project" value="InterPro"/>
</dbReference>
<dbReference type="InterPro" id="IPR025662">
    <property type="entry name" value="Sigma_54_int_dom_ATP-bd_1"/>
</dbReference>
<feature type="modified residue" description="4-aspartylphosphate" evidence="8">
    <location>
        <position position="55"/>
    </location>
</feature>
<dbReference type="InterPro" id="IPR058031">
    <property type="entry name" value="AAA_lid_NorR"/>
</dbReference>
<evidence type="ECO:0000256" key="8">
    <source>
        <dbReference type="PROSITE-ProRule" id="PRU00169"/>
    </source>
</evidence>
<dbReference type="InterPro" id="IPR001789">
    <property type="entry name" value="Sig_transdc_resp-reg_receiver"/>
</dbReference>
<dbReference type="InterPro" id="IPR025943">
    <property type="entry name" value="Sigma_54_int_dom_ATP-bd_2"/>
</dbReference>
<reference evidence="11" key="1">
    <citation type="submission" date="2020-07" db="EMBL/GenBank/DDBJ databases">
        <title>Huge and variable diversity of episymbiotic CPR bacteria and DPANN archaea in groundwater ecosystems.</title>
        <authorList>
            <person name="He C.Y."/>
            <person name="Keren R."/>
            <person name="Whittaker M."/>
            <person name="Farag I.F."/>
            <person name="Doudna J."/>
            <person name="Cate J.H.D."/>
            <person name="Banfield J.F."/>
        </authorList>
    </citation>
    <scope>NUCLEOTIDE SEQUENCE</scope>
    <source>
        <strain evidence="11">NC_groundwater_1482_Ag_S-0.65um_47_24</strain>
    </source>
</reference>
<gene>
    <name evidence="11" type="ORF">HY730_02700</name>
</gene>
<keyword evidence="2" id="KW-0547">Nucleotide-binding</keyword>
<keyword evidence="4" id="KW-0902">Two-component regulatory system</keyword>
<dbReference type="FunFam" id="3.40.50.2300:FF:000018">
    <property type="entry name" value="DNA-binding transcriptional regulator NtrC"/>
    <property type="match status" value="1"/>
</dbReference>
<dbReference type="Pfam" id="PF00158">
    <property type="entry name" value="Sigma54_activat"/>
    <property type="match status" value="1"/>
</dbReference>
<dbReference type="Gene3D" id="1.10.10.60">
    <property type="entry name" value="Homeodomain-like"/>
    <property type="match status" value="1"/>
</dbReference>
<dbReference type="SUPFAM" id="SSF46689">
    <property type="entry name" value="Homeodomain-like"/>
    <property type="match status" value="1"/>
</dbReference>
<feature type="domain" description="Response regulatory" evidence="10">
    <location>
        <begin position="6"/>
        <end position="120"/>
    </location>
</feature>
<dbReference type="InterPro" id="IPR002197">
    <property type="entry name" value="HTH_Fis"/>
</dbReference>
<dbReference type="InterPro" id="IPR011006">
    <property type="entry name" value="CheY-like_superfamily"/>
</dbReference>
<dbReference type="AlphaFoldDB" id="A0A933GKZ3"/>
<dbReference type="Gene3D" id="1.10.8.60">
    <property type="match status" value="1"/>
</dbReference>
<dbReference type="InterPro" id="IPR002078">
    <property type="entry name" value="Sigma_54_int"/>
</dbReference>